<feature type="chain" id="PRO_5046032273" evidence="1">
    <location>
        <begin position="22"/>
        <end position="166"/>
    </location>
</feature>
<evidence type="ECO:0000313" key="3">
    <source>
        <dbReference type="Proteomes" id="UP000676035"/>
    </source>
</evidence>
<dbReference type="RefSeq" id="WP_212546220.1">
    <property type="nucleotide sequence ID" value="NZ_JAGYHE010000006.1"/>
</dbReference>
<keyword evidence="3" id="KW-1185">Reference proteome</keyword>
<name>A0ABS5N4D7_9PSED</name>
<gene>
    <name evidence="2" type="ORF">KFS80_24360</name>
</gene>
<comment type="caution">
    <text evidence="2">The sequence shown here is derived from an EMBL/GenBank/DDBJ whole genome shotgun (WGS) entry which is preliminary data.</text>
</comment>
<sequence length="166" mass="18139">MTVFNVSSVAMLWLCCTAAWAQGQACEVRVSPPAFDFGLTDRGALLQQSAGANELSFGSRRVQVQVICEQASPLTLRFDAPGADAERYRFGIGTLRLKVMAVRVDGVVTQRAGEHDVLRPSERLLPLLASGRRLEVEFEVEGQISNEASRVADLTRLDGEGVFRLD</sequence>
<keyword evidence="1" id="KW-0732">Signal</keyword>
<evidence type="ECO:0000256" key="1">
    <source>
        <dbReference type="SAM" id="SignalP"/>
    </source>
</evidence>
<proteinExistence type="predicted"/>
<evidence type="ECO:0000313" key="2">
    <source>
        <dbReference type="EMBL" id="MBS4081431.1"/>
    </source>
</evidence>
<protein>
    <submittedName>
        <fullName evidence="2">Uncharacterized protein</fullName>
    </submittedName>
</protein>
<dbReference type="Proteomes" id="UP000676035">
    <property type="component" value="Unassembled WGS sequence"/>
</dbReference>
<accession>A0ABS5N4D7</accession>
<feature type="signal peptide" evidence="1">
    <location>
        <begin position="1"/>
        <end position="21"/>
    </location>
</feature>
<organism evidence="2 3">
    <name type="scientific">Pseudomonas rustica</name>
    <dbReference type="NCBI Taxonomy" id="2827099"/>
    <lineage>
        <taxon>Bacteria</taxon>
        <taxon>Pseudomonadati</taxon>
        <taxon>Pseudomonadota</taxon>
        <taxon>Gammaproteobacteria</taxon>
        <taxon>Pseudomonadales</taxon>
        <taxon>Pseudomonadaceae</taxon>
        <taxon>Pseudomonas</taxon>
    </lineage>
</organism>
<dbReference type="EMBL" id="JAGYHF010000015">
    <property type="protein sequence ID" value="MBS4081431.1"/>
    <property type="molecule type" value="Genomic_DNA"/>
</dbReference>
<reference evidence="2 3" key="1">
    <citation type="submission" date="2021-04" db="EMBL/GenBank/DDBJ databases">
        <title>Pseudomonas rustica sp. nov. isolated from raw milk.</title>
        <authorList>
            <person name="Fiedler G."/>
            <person name="Gieschler S."/>
            <person name="Kabisch J."/>
            <person name="Grimmler C."/>
            <person name="Brinks E."/>
            <person name="Wagner N."/>
            <person name="Hetzer B."/>
            <person name="Franz C.M.A.P."/>
            <person name="Boehnlein C."/>
        </authorList>
    </citation>
    <scope>NUCLEOTIDE SEQUENCE [LARGE SCALE GENOMIC DNA]</scope>
    <source>
        <strain evidence="2 3">MBT-4</strain>
    </source>
</reference>